<dbReference type="Gene3D" id="3.80.30.30">
    <property type="match status" value="1"/>
</dbReference>
<dbReference type="InterPro" id="IPR040086">
    <property type="entry name" value="MJ0683-like"/>
</dbReference>
<comment type="caution">
    <text evidence="5">The sequence shown here is derived from an EMBL/GenBank/DDBJ whole genome shotgun (WGS) entry which is preliminary data.</text>
</comment>
<dbReference type="PROSITE" id="PS51918">
    <property type="entry name" value="RADICAL_SAM"/>
    <property type="match status" value="1"/>
</dbReference>
<evidence type="ECO:0000313" key="6">
    <source>
        <dbReference type="Proteomes" id="UP000245631"/>
    </source>
</evidence>
<dbReference type="CDD" id="cd01335">
    <property type="entry name" value="Radical_SAM"/>
    <property type="match status" value="1"/>
</dbReference>
<dbReference type="PANTHER" id="PTHR43432">
    <property type="entry name" value="SLR0285 PROTEIN"/>
    <property type="match status" value="1"/>
</dbReference>
<dbReference type="AlphaFoldDB" id="A0A8E2WGW7"/>
<keyword evidence="3" id="KW-0411">Iron-sulfur</keyword>
<dbReference type="EMBL" id="QGGH01000002">
    <property type="protein sequence ID" value="PWJ92620.1"/>
    <property type="molecule type" value="Genomic_DNA"/>
</dbReference>
<dbReference type="PANTHER" id="PTHR43432:SF3">
    <property type="entry name" value="SLR0285 PROTEIN"/>
    <property type="match status" value="1"/>
</dbReference>
<name>A0A8E2WGW7_RHILI</name>
<dbReference type="GO" id="GO:0046872">
    <property type="term" value="F:metal ion binding"/>
    <property type="evidence" value="ECO:0007669"/>
    <property type="project" value="UniProtKB-KW"/>
</dbReference>
<dbReference type="SMART" id="SM00729">
    <property type="entry name" value="Elp3"/>
    <property type="match status" value="1"/>
</dbReference>
<dbReference type="SFLD" id="SFLDS00029">
    <property type="entry name" value="Radical_SAM"/>
    <property type="match status" value="1"/>
</dbReference>
<dbReference type="GO" id="GO:0016829">
    <property type="term" value="F:lyase activity"/>
    <property type="evidence" value="ECO:0007669"/>
    <property type="project" value="UniProtKB-KW"/>
</dbReference>
<dbReference type="InterPro" id="IPR007197">
    <property type="entry name" value="rSAM"/>
</dbReference>
<accession>A0A8E2WGW7</accession>
<gene>
    <name evidence="5" type="ORF">C8D77_102393</name>
</gene>
<dbReference type="InterPro" id="IPR006638">
    <property type="entry name" value="Elp3/MiaA/NifB-like_rSAM"/>
</dbReference>
<evidence type="ECO:0000313" key="5">
    <source>
        <dbReference type="EMBL" id="PWJ92620.1"/>
    </source>
</evidence>
<feature type="domain" description="Radical SAM core" evidence="4">
    <location>
        <begin position="106"/>
        <end position="344"/>
    </location>
</feature>
<dbReference type="SUPFAM" id="SSF102114">
    <property type="entry name" value="Radical SAM enzymes"/>
    <property type="match status" value="1"/>
</dbReference>
<proteinExistence type="predicted"/>
<dbReference type="Proteomes" id="UP000245631">
    <property type="component" value="Unassembled WGS sequence"/>
</dbReference>
<evidence type="ECO:0000259" key="4">
    <source>
        <dbReference type="PROSITE" id="PS51918"/>
    </source>
</evidence>
<keyword evidence="2" id="KW-0408">Iron</keyword>
<evidence type="ECO:0000256" key="2">
    <source>
        <dbReference type="ARBA" id="ARBA00023004"/>
    </source>
</evidence>
<dbReference type="Pfam" id="PF04055">
    <property type="entry name" value="Radical_SAM"/>
    <property type="match status" value="1"/>
</dbReference>
<keyword evidence="5" id="KW-0456">Lyase</keyword>
<keyword evidence="1" id="KW-0479">Metal-binding</keyword>
<dbReference type="SFLD" id="SFLDG01084">
    <property type="entry name" value="Uncharacterised_Radical_SAM_Su"/>
    <property type="match status" value="1"/>
</dbReference>
<protein>
    <submittedName>
        <fullName evidence="5">DNA repair photolyase</fullName>
    </submittedName>
</protein>
<organism evidence="5 6">
    <name type="scientific">Rhizobium loti</name>
    <name type="common">Mesorhizobium loti</name>
    <dbReference type="NCBI Taxonomy" id="381"/>
    <lineage>
        <taxon>Bacteria</taxon>
        <taxon>Pseudomonadati</taxon>
        <taxon>Pseudomonadota</taxon>
        <taxon>Alphaproteobacteria</taxon>
        <taxon>Hyphomicrobiales</taxon>
        <taxon>Phyllobacteriaceae</taxon>
        <taxon>Mesorhizobium</taxon>
    </lineage>
</organism>
<dbReference type="GO" id="GO:0051536">
    <property type="term" value="F:iron-sulfur cluster binding"/>
    <property type="evidence" value="ECO:0007669"/>
    <property type="project" value="UniProtKB-KW"/>
</dbReference>
<sequence>MNRAIRHNMDSPWERAKMEQIVRADIAAFGAGRAEMANAMIEQSGVRVRPDRNRGRSAGINPSGRFEPVSRHVFDDGWNSLEELPPFKTEVQVEKPRTIITRNESPDISFDRSINPYRGCEHGCVYCFARPTHAFMGLSPGLDFESKLFAKPDAACLLDKELSKDGYQPRTIAIGTNTDPYQPIEKQYRIMREILEVLEARGHPVGIVTKSALVTRDIDILSRMAERGLAKVALSVTTLDRMLARTMEPRASTPTKRLEAIRQLSDAGIPASVMVAPIIPGLTDQEMERILDSARAAGAREAGYVVLRLPLEVSPIFKDWLLRHYPDRYRHVMSLIRSMRDGKDYDSEWGKRMKGAGPYAWQIGRRFEITAKRLGLNAERRTLRTDQFVAAAKDQLQLTLL</sequence>
<reference evidence="5 6" key="1">
    <citation type="submission" date="2018-05" db="EMBL/GenBank/DDBJ databases">
        <title>Genomic Encyclopedia of Type Strains, Phase IV (KMG-IV): sequencing the most valuable type-strain genomes for metagenomic binning, comparative biology and taxonomic classification.</title>
        <authorList>
            <person name="Goeker M."/>
        </authorList>
    </citation>
    <scope>NUCLEOTIDE SEQUENCE [LARGE SCALE GENOMIC DNA]</scope>
    <source>
        <strain evidence="5 6">DSM 2626</strain>
    </source>
</reference>
<evidence type="ECO:0000256" key="1">
    <source>
        <dbReference type="ARBA" id="ARBA00022723"/>
    </source>
</evidence>
<dbReference type="InterPro" id="IPR058240">
    <property type="entry name" value="rSAM_sf"/>
</dbReference>
<evidence type="ECO:0000256" key="3">
    <source>
        <dbReference type="ARBA" id="ARBA00023014"/>
    </source>
</evidence>
<dbReference type="NCBIfam" id="NF033668">
    <property type="entry name" value="rSAM_PA0069"/>
    <property type="match status" value="1"/>
</dbReference>